<name>A0A0M2UPY7_9BACT</name>
<dbReference type="PROSITE" id="PS51257">
    <property type="entry name" value="PROKAR_LIPOPROTEIN"/>
    <property type="match status" value="1"/>
</dbReference>
<evidence type="ECO:0000256" key="1">
    <source>
        <dbReference type="SAM" id="MobiDB-lite"/>
    </source>
</evidence>
<reference evidence="2 3" key="1">
    <citation type="journal article" date="2013" name="BMC Microbiol.">
        <title>Identification of the type II cytochrome c maturation pathway in anammox bacteria by comparative genomics.</title>
        <authorList>
            <person name="Ferousi C."/>
            <person name="Speth D.R."/>
            <person name="Reimann J."/>
            <person name="Op den Camp H.J."/>
            <person name="Allen J.W."/>
            <person name="Keltjens J.T."/>
            <person name="Jetten M.S."/>
        </authorList>
    </citation>
    <scope>NUCLEOTIDE SEQUENCE [LARGE SCALE GENOMIC DNA]</scope>
    <source>
        <strain evidence="2">RU1</strain>
    </source>
</reference>
<feature type="compositionally biased region" description="Polar residues" evidence="1">
    <location>
        <begin position="333"/>
        <end position="343"/>
    </location>
</feature>
<proteinExistence type="predicted"/>
<accession>A0A0M2UPY7</accession>
<gene>
    <name evidence="2" type="ORF">BROFUL_03355</name>
</gene>
<comment type="caution">
    <text evidence="2">The sequence shown here is derived from an EMBL/GenBank/DDBJ whole genome shotgun (WGS) entry which is preliminary data.</text>
</comment>
<protein>
    <submittedName>
        <fullName evidence="2">Peptidase C13 family protein</fullName>
    </submittedName>
</protein>
<sequence length="343" mass="38732">MQRFLKRFSYIFMICLVLSGGCITVEYRRGPIPEHLSMGEHAHSCYCGCCDISGPRPPPVLSPASEYKHAVLICAGVTNADRQRYNSAYWYDLMSQYLMLRERGFNDENIHVLYGYDGEDYYPGLLDYNSAHLFGKKITDMAISKANIESVFQALGGKRSDVNCVSRALTDEDYLYIWWMGHGGSDPGTCNLYLPISVTGEEFTDVELSNCINQVSHYKKRVVAVMTCFSSGILDDMINEKGVNTVTLASSSCDEYSYDIWPTCDRRPHAEFNYKLTEAIRQMDICNKPLKKDPDTNPKDGYVSLAEACDYIAPPMRNPTAPRKISDPDKISDSTYFNEPNTP</sequence>
<dbReference type="GO" id="GO:0006508">
    <property type="term" value="P:proteolysis"/>
    <property type="evidence" value="ECO:0007669"/>
    <property type="project" value="InterPro"/>
</dbReference>
<evidence type="ECO:0000313" key="3">
    <source>
        <dbReference type="Proteomes" id="UP000034954"/>
    </source>
</evidence>
<evidence type="ECO:0000313" key="2">
    <source>
        <dbReference type="EMBL" id="KKO17957.1"/>
    </source>
</evidence>
<dbReference type="GO" id="GO:0008233">
    <property type="term" value="F:peptidase activity"/>
    <property type="evidence" value="ECO:0007669"/>
    <property type="project" value="InterPro"/>
</dbReference>
<dbReference type="EMBL" id="LAQJ01000307">
    <property type="protein sequence ID" value="KKO17957.1"/>
    <property type="molecule type" value="Genomic_DNA"/>
</dbReference>
<feature type="region of interest" description="Disordered" evidence="1">
    <location>
        <begin position="315"/>
        <end position="343"/>
    </location>
</feature>
<dbReference type="InterPro" id="IPR001096">
    <property type="entry name" value="Peptidase_C13"/>
</dbReference>
<dbReference type="Gene3D" id="3.40.50.1460">
    <property type="match status" value="1"/>
</dbReference>
<dbReference type="Proteomes" id="UP000034954">
    <property type="component" value="Unassembled WGS sequence"/>
</dbReference>
<dbReference type="Pfam" id="PF01650">
    <property type="entry name" value="Peptidase_C13"/>
    <property type="match status" value="1"/>
</dbReference>
<dbReference type="AlphaFoldDB" id="A0A0M2UPY7"/>
<keyword evidence="3" id="KW-1185">Reference proteome</keyword>
<organism evidence="2 3">
    <name type="scientific">Candidatus Brocadia fulgida</name>
    <dbReference type="NCBI Taxonomy" id="380242"/>
    <lineage>
        <taxon>Bacteria</taxon>
        <taxon>Pseudomonadati</taxon>
        <taxon>Planctomycetota</taxon>
        <taxon>Candidatus Brocadiia</taxon>
        <taxon>Candidatus Brocadiales</taxon>
        <taxon>Candidatus Brocadiaceae</taxon>
        <taxon>Candidatus Brocadia</taxon>
    </lineage>
</organism>